<comment type="caution">
    <text evidence="1">The sequence shown here is derived from an EMBL/GenBank/DDBJ whole genome shotgun (WGS) entry which is preliminary data.</text>
</comment>
<dbReference type="Proteomes" id="UP000828390">
    <property type="component" value="Unassembled WGS sequence"/>
</dbReference>
<protein>
    <submittedName>
        <fullName evidence="1">Uncharacterized protein</fullName>
    </submittedName>
</protein>
<reference evidence="1" key="2">
    <citation type="submission" date="2020-11" db="EMBL/GenBank/DDBJ databases">
        <authorList>
            <person name="McCartney M.A."/>
            <person name="Auch B."/>
            <person name="Kono T."/>
            <person name="Mallez S."/>
            <person name="Becker A."/>
            <person name="Gohl D.M."/>
            <person name="Silverstein K.A.T."/>
            <person name="Koren S."/>
            <person name="Bechman K.B."/>
            <person name="Herman A."/>
            <person name="Abrahante J.E."/>
            <person name="Garbe J."/>
        </authorList>
    </citation>
    <scope>NUCLEOTIDE SEQUENCE</scope>
    <source>
        <strain evidence="1">Duluth1</strain>
        <tissue evidence="1">Whole animal</tissue>
    </source>
</reference>
<dbReference type="EMBL" id="JAIWYP010000015">
    <property type="protein sequence ID" value="KAH3704010.1"/>
    <property type="molecule type" value="Genomic_DNA"/>
</dbReference>
<evidence type="ECO:0000313" key="2">
    <source>
        <dbReference type="Proteomes" id="UP000828390"/>
    </source>
</evidence>
<accession>A0A9D4BI24</accession>
<gene>
    <name evidence="1" type="ORF">DPMN_079065</name>
</gene>
<dbReference type="AlphaFoldDB" id="A0A9D4BI24"/>
<organism evidence="1 2">
    <name type="scientific">Dreissena polymorpha</name>
    <name type="common">Zebra mussel</name>
    <name type="synonym">Mytilus polymorpha</name>
    <dbReference type="NCBI Taxonomy" id="45954"/>
    <lineage>
        <taxon>Eukaryota</taxon>
        <taxon>Metazoa</taxon>
        <taxon>Spiralia</taxon>
        <taxon>Lophotrochozoa</taxon>
        <taxon>Mollusca</taxon>
        <taxon>Bivalvia</taxon>
        <taxon>Autobranchia</taxon>
        <taxon>Heteroconchia</taxon>
        <taxon>Euheterodonta</taxon>
        <taxon>Imparidentia</taxon>
        <taxon>Neoheterodontei</taxon>
        <taxon>Myida</taxon>
        <taxon>Dreissenoidea</taxon>
        <taxon>Dreissenidae</taxon>
        <taxon>Dreissena</taxon>
    </lineage>
</organism>
<evidence type="ECO:0000313" key="1">
    <source>
        <dbReference type="EMBL" id="KAH3704010.1"/>
    </source>
</evidence>
<keyword evidence="2" id="KW-1185">Reference proteome</keyword>
<sequence length="74" mass="8035">MCILQQYGTLHSWSYLIYGSLKSINAARIDMGLATVSSSKRPCGGLASIFLRVMGHILTVMSQCEVPSKIGSKE</sequence>
<proteinExistence type="predicted"/>
<reference evidence="1" key="1">
    <citation type="journal article" date="2019" name="bioRxiv">
        <title>The Genome of the Zebra Mussel, Dreissena polymorpha: A Resource for Invasive Species Research.</title>
        <authorList>
            <person name="McCartney M.A."/>
            <person name="Auch B."/>
            <person name="Kono T."/>
            <person name="Mallez S."/>
            <person name="Zhang Y."/>
            <person name="Obille A."/>
            <person name="Becker A."/>
            <person name="Abrahante J.E."/>
            <person name="Garbe J."/>
            <person name="Badalamenti J.P."/>
            <person name="Herman A."/>
            <person name="Mangelson H."/>
            <person name="Liachko I."/>
            <person name="Sullivan S."/>
            <person name="Sone E.D."/>
            <person name="Koren S."/>
            <person name="Silverstein K.A.T."/>
            <person name="Beckman K.B."/>
            <person name="Gohl D.M."/>
        </authorList>
    </citation>
    <scope>NUCLEOTIDE SEQUENCE</scope>
    <source>
        <strain evidence="1">Duluth1</strain>
        <tissue evidence="1">Whole animal</tissue>
    </source>
</reference>
<name>A0A9D4BI24_DREPO</name>